<evidence type="ECO:0008006" key="3">
    <source>
        <dbReference type="Google" id="ProtNLM"/>
    </source>
</evidence>
<proteinExistence type="predicted"/>
<dbReference type="InterPro" id="IPR029057">
    <property type="entry name" value="PRTase-like"/>
</dbReference>
<keyword evidence="2" id="KW-1185">Reference proteome</keyword>
<comment type="caution">
    <text evidence="1">The sequence shown here is derived from an EMBL/GenBank/DDBJ whole genome shotgun (WGS) entry which is preliminary data.</text>
</comment>
<dbReference type="OrthoDB" id="3403421at2"/>
<reference evidence="1 2" key="1">
    <citation type="submission" date="2019-02" db="EMBL/GenBank/DDBJ databases">
        <title>Arcanobacterium bovis sp. nov., isolated from the milk of a cow with mastitis.</title>
        <authorList>
            <person name="Sammra O."/>
            <person name="Foster G."/>
            <person name="Hassan A."/>
            <person name="Alssahen M."/>
            <person name="Laemmler C."/>
            <person name="Borowiak M."/>
            <person name="Malorny B."/>
            <person name="Abdulmawjood A."/>
        </authorList>
    </citation>
    <scope>NUCLEOTIDE SEQUENCE [LARGE SCALE GENOMIC DNA]</scope>
    <source>
        <strain evidence="1 2">C605018/01/1</strain>
    </source>
</reference>
<accession>A0A4Q9UYH7</accession>
<dbReference type="AlphaFoldDB" id="A0A4Q9UYH7"/>
<dbReference type="Proteomes" id="UP000293036">
    <property type="component" value="Unassembled WGS sequence"/>
</dbReference>
<dbReference type="CDD" id="cd06223">
    <property type="entry name" value="PRTases_typeI"/>
    <property type="match status" value="1"/>
</dbReference>
<dbReference type="SUPFAM" id="SSF53271">
    <property type="entry name" value="PRTase-like"/>
    <property type="match status" value="1"/>
</dbReference>
<name>A0A4Q9UYH7_9ACTO</name>
<evidence type="ECO:0000313" key="2">
    <source>
        <dbReference type="Proteomes" id="UP000293036"/>
    </source>
</evidence>
<evidence type="ECO:0000313" key="1">
    <source>
        <dbReference type="EMBL" id="TBW20694.1"/>
    </source>
</evidence>
<protein>
    <recommendedName>
        <fullName evidence="3">Phosphoribosyltransferase</fullName>
    </recommendedName>
</protein>
<sequence>MIDDKISRVEEALRNRYSLVLRPANIPTISTCRFCHGPVGTDVLGMEYVLCPTCNKHSSKGISYIDTLGICTYAIDDRQMLKYMYDYKDPTRPNQDIIQGIVGSLLAVNLYRHITKFEMLNGPFSNWTIVPSSKNPLHSQSTTHPLFYFADYVLKHFPHIVHLPITVNPGSPSIRDFQADLFKIDTVWDNAPDHVLLIEDTWVSGSKAQSAAYQLKAHGASRVIALAVARKIKPNFLNSNDIISNFERPSNVFNPAISPWNI</sequence>
<gene>
    <name evidence="1" type="ORF">EZJ44_08505</name>
</gene>
<dbReference type="RefSeq" id="WP_131282537.1">
    <property type="nucleotide sequence ID" value="NZ_JBHSLR010000008.1"/>
</dbReference>
<organism evidence="1 2">
    <name type="scientific">Arcanobacterium bovis</name>
    <dbReference type="NCBI Taxonomy" id="2529275"/>
    <lineage>
        <taxon>Bacteria</taxon>
        <taxon>Bacillati</taxon>
        <taxon>Actinomycetota</taxon>
        <taxon>Actinomycetes</taxon>
        <taxon>Actinomycetales</taxon>
        <taxon>Actinomycetaceae</taxon>
        <taxon>Arcanobacterium</taxon>
    </lineage>
</organism>
<dbReference type="EMBL" id="SJDT01000013">
    <property type="protein sequence ID" value="TBW20694.1"/>
    <property type="molecule type" value="Genomic_DNA"/>
</dbReference>
<dbReference type="InterPro" id="IPR000836">
    <property type="entry name" value="PRTase_dom"/>
</dbReference>